<comment type="subunit">
    <text evidence="4 10">Homotrimer.</text>
</comment>
<evidence type="ECO:0000256" key="3">
    <source>
        <dbReference type="ARBA" id="ARBA00008621"/>
    </source>
</evidence>
<comment type="catalytic activity">
    <reaction evidence="1 10">
        <text>4-hydroxy-4-methyl-2-oxoglutarate = 2 pyruvate</text>
        <dbReference type="Rhea" id="RHEA:22748"/>
        <dbReference type="ChEBI" id="CHEBI:15361"/>
        <dbReference type="ChEBI" id="CHEBI:58276"/>
        <dbReference type="EC" id="4.1.3.17"/>
    </reaction>
</comment>
<evidence type="ECO:0000256" key="1">
    <source>
        <dbReference type="ARBA" id="ARBA00001342"/>
    </source>
</evidence>
<dbReference type="Pfam" id="PF03737">
    <property type="entry name" value="RraA-like"/>
    <property type="match status" value="1"/>
</dbReference>
<dbReference type="InterPro" id="IPR036704">
    <property type="entry name" value="RraA/RraA-like_sf"/>
</dbReference>
<evidence type="ECO:0000256" key="6">
    <source>
        <dbReference type="ARBA" id="ARBA00023239"/>
    </source>
</evidence>
<keyword evidence="9" id="KW-0460">Magnesium</keyword>
<dbReference type="EMBL" id="AP021888">
    <property type="protein sequence ID" value="BBP43909.1"/>
    <property type="molecule type" value="Genomic_DNA"/>
</dbReference>
<dbReference type="PANTHER" id="PTHR33254:SF4">
    <property type="entry name" value="4-HYDROXY-4-METHYL-2-OXOGLUTARATE ALDOLASE 3-RELATED"/>
    <property type="match status" value="1"/>
</dbReference>
<protein>
    <recommendedName>
        <fullName evidence="10">4-hydroxy-4-methyl-2-oxoglutarate aldolase</fullName>
        <shortName evidence="10">HMG aldolase</shortName>
        <ecNumber evidence="10">4.1.1.112</ecNumber>
        <ecNumber evidence="10">4.1.3.17</ecNumber>
    </recommendedName>
    <alternativeName>
        <fullName evidence="10">Oxaloacetate decarboxylase</fullName>
    </alternativeName>
</protein>
<comment type="catalytic activity">
    <reaction evidence="8 10">
        <text>oxaloacetate + H(+) = pyruvate + CO2</text>
        <dbReference type="Rhea" id="RHEA:15641"/>
        <dbReference type="ChEBI" id="CHEBI:15361"/>
        <dbReference type="ChEBI" id="CHEBI:15378"/>
        <dbReference type="ChEBI" id="CHEBI:16452"/>
        <dbReference type="ChEBI" id="CHEBI:16526"/>
        <dbReference type="EC" id="4.1.1.112"/>
    </reaction>
</comment>
<keyword evidence="6 10" id="KW-0456">Lyase</keyword>
<proteinExistence type="inferred from homology"/>
<comment type="similarity">
    <text evidence="3 10">Belongs to the class II aldolase/RraA-like family.</text>
</comment>
<keyword evidence="5 9" id="KW-0479">Metal-binding</keyword>
<name>A0A6F8PP64_9GAMM</name>
<evidence type="ECO:0000256" key="4">
    <source>
        <dbReference type="ARBA" id="ARBA00011233"/>
    </source>
</evidence>
<comment type="cofactor">
    <cofactor evidence="2 10">
        <name>a divalent metal cation</name>
        <dbReference type="ChEBI" id="CHEBI:60240"/>
    </cofactor>
</comment>
<sequence>MSDVIYALGTPDICDQYGADIQVALPIFKSYGGLTRMTGVIETLKIDQNNAKFWELLRTPGKQRILVVDAGADIGAVMGDKMADLAVKNGWKGVVINGYIRDTAILQTLPLGVWALGHYPKKGSRLTEAQHNVPLTFADMTLMPTDTLYADEDGLLVTPHSFPEFENYFH</sequence>
<dbReference type="KEGG" id="tzo:THMIRHAT_16550"/>
<feature type="binding site" evidence="9">
    <location>
        <begin position="79"/>
        <end position="82"/>
    </location>
    <ligand>
        <name>substrate</name>
    </ligand>
</feature>
<dbReference type="SUPFAM" id="SSF89562">
    <property type="entry name" value="RraA-like"/>
    <property type="match status" value="1"/>
</dbReference>
<comment type="function">
    <text evidence="7 10">Catalyzes the aldol cleavage of 4-hydroxy-4-methyl-2-oxoglutarate (HMG) into 2 molecules of pyruvate. Also contains a secondary oxaloacetate (OAA) decarboxylase activity due to the common pyruvate enolate transition state formed following C-C bond cleavage in the retro-aldol and decarboxylation reactions.</text>
</comment>
<evidence type="ECO:0000313" key="11">
    <source>
        <dbReference type="EMBL" id="BBP43909.1"/>
    </source>
</evidence>
<evidence type="ECO:0000313" key="12">
    <source>
        <dbReference type="Proteomes" id="UP000501466"/>
    </source>
</evidence>
<evidence type="ECO:0000256" key="8">
    <source>
        <dbReference type="ARBA" id="ARBA00047973"/>
    </source>
</evidence>
<dbReference type="NCBIfam" id="NF006875">
    <property type="entry name" value="PRK09372.1"/>
    <property type="match status" value="1"/>
</dbReference>
<reference evidence="12" key="1">
    <citation type="submission" date="2019-11" db="EMBL/GenBank/DDBJ databases">
        <title>Isolation and characterization of two novel species in the genus Thiomicrorhabdus.</title>
        <authorList>
            <person name="Mochizuki J."/>
            <person name="Kojima H."/>
            <person name="Fukui M."/>
        </authorList>
    </citation>
    <scope>NUCLEOTIDE SEQUENCE [LARGE SCALE GENOMIC DNA]</scope>
    <source>
        <strain evidence="12">AkT22</strain>
    </source>
</reference>
<dbReference type="EC" id="4.1.3.17" evidence="10"/>
<dbReference type="GO" id="GO:0051252">
    <property type="term" value="P:regulation of RNA metabolic process"/>
    <property type="evidence" value="ECO:0007669"/>
    <property type="project" value="InterPro"/>
</dbReference>
<dbReference type="InterPro" id="IPR010203">
    <property type="entry name" value="RraA"/>
</dbReference>
<evidence type="ECO:0000256" key="7">
    <source>
        <dbReference type="ARBA" id="ARBA00025046"/>
    </source>
</evidence>
<dbReference type="CDD" id="cd16841">
    <property type="entry name" value="RraA_family"/>
    <property type="match status" value="1"/>
</dbReference>
<evidence type="ECO:0000256" key="2">
    <source>
        <dbReference type="ARBA" id="ARBA00001968"/>
    </source>
</evidence>
<evidence type="ECO:0000256" key="5">
    <source>
        <dbReference type="ARBA" id="ARBA00022723"/>
    </source>
</evidence>
<dbReference type="RefSeq" id="WP_173291671.1">
    <property type="nucleotide sequence ID" value="NZ_AP021888.1"/>
</dbReference>
<dbReference type="GO" id="GO:0008948">
    <property type="term" value="F:oxaloacetate decarboxylase activity"/>
    <property type="evidence" value="ECO:0007669"/>
    <property type="project" value="UniProtKB-EC"/>
</dbReference>
<dbReference type="GO" id="GO:0046872">
    <property type="term" value="F:metal ion binding"/>
    <property type="evidence" value="ECO:0007669"/>
    <property type="project" value="UniProtKB-KW"/>
</dbReference>
<dbReference type="Proteomes" id="UP000501466">
    <property type="component" value="Chromosome"/>
</dbReference>
<dbReference type="GO" id="GO:0008428">
    <property type="term" value="F:ribonuclease inhibitor activity"/>
    <property type="evidence" value="ECO:0007669"/>
    <property type="project" value="InterPro"/>
</dbReference>
<gene>
    <name evidence="11" type="ORF">THMIRHAT_16550</name>
</gene>
<dbReference type="InterPro" id="IPR005493">
    <property type="entry name" value="RraA/RraA-like"/>
</dbReference>
<comment type="cofactor">
    <cofactor evidence="9">
        <name>Mg(2+)</name>
        <dbReference type="ChEBI" id="CHEBI:18420"/>
    </cofactor>
</comment>
<feature type="binding site" evidence="9">
    <location>
        <position position="102"/>
    </location>
    <ligand>
        <name>Mg(2+)</name>
        <dbReference type="ChEBI" id="CHEBI:18420"/>
    </ligand>
</feature>
<feature type="binding site" evidence="9">
    <location>
        <position position="101"/>
    </location>
    <ligand>
        <name>substrate</name>
    </ligand>
</feature>
<evidence type="ECO:0000256" key="10">
    <source>
        <dbReference type="RuleBase" id="RU004338"/>
    </source>
</evidence>
<evidence type="ECO:0000256" key="9">
    <source>
        <dbReference type="PIRSR" id="PIRSR605493-1"/>
    </source>
</evidence>
<keyword evidence="12" id="KW-1185">Reference proteome</keyword>
<dbReference type="AlphaFoldDB" id="A0A6F8PP64"/>
<dbReference type="EC" id="4.1.1.112" evidence="10"/>
<dbReference type="PANTHER" id="PTHR33254">
    <property type="entry name" value="4-HYDROXY-4-METHYL-2-OXOGLUTARATE ALDOLASE 3-RELATED"/>
    <property type="match status" value="1"/>
</dbReference>
<dbReference type="Gene3D" id="3.50.30.40">
    <property type="entry name" value="Ribonuclease E inhibitor RraA/RraA-like"/>
    <property type="match status" value="1"/>
</dbReference>
<accession>A0A6F8PP64</accession>
<dbReference type="GO" id="GO:0047443">
    <property type="term" value="F:4-hydroxy-4-methyl-2-oxoglutarate aldolase activity"/>
    <property type="evidence" value="ECO:0007669"/>
    <property type="project" value="UniProtKB-EC"/>
</dbReference>
<dbReference type="NCBIfam" id="TIGR01935">
    <property type="entry name" value="NOT-MenG"/>
    <property type="match status" value="1"/>
</dbReference>
<organism evidence="11 12">
    <name type="scientific">Thiosulfativibrio zosterae</name>
    <dbReference type="NCBI Taxonomy" id="2675053"/>
    <lineage>
        <taxon>Bacteria</taxon>
        <taxon>Pseudomonadati</taxon>
        <taxon>Pseudomonadota</taxon>
        <taxon>Gammaproteobacteria</taxon>
        <taxon>Thiotrichales</taxon>
        <taxon>Piscirickettsiaceae</taxon>
        <taxon>Thiosulfativibrio</taxon>
    </lineage>
</organism>